<sequence length="330" mass="36247">MAIIMGNNLQKEKAPRRLSRPPQPHPRISLLPLYHSSAIQGPSTSPLTVISKRPLRVVLALLTFFVFLIWVAHGEVEEERSLVHHGLEIEGPSPRSDLEHLIMVPGHSVWTGPSTAVAGDGSDAQLGTTDEEWALESFQLGQDSGSTFLSHIEKAIEVLKVDKNALLVFSGGQTRTSTAGVKTEAGSYYALAEARGLLKGIEDRVTTEDYALDSGQNVAFSVCRFNEITGAYPTHMTVVGHAFKAERFGSVHRIALGIPEDDFTYIGVEPFGGDPVQMEDGEERTLKAWKTKEGGCAKELVEKRKKRNGGRRRHGYELTCLAMKWEKCGL</sequence>
<feature type="transmembrane region" description="Helical" evidence="2">
    <location>
        <begin position="55"/>
        <end position="73"/>
    </location>
</feature>
<keyword evidence="2" id="KW-0812">Transmembrane</keyword>
<protein>
    <submittedName>
        <fullName evidence="3">Uncharacterized protein</fullName>
    </submittedName>
</protein>
<keyword evidence="4" id="KW-1185">Reference proteome</keyword>
<comment type="caution">
    <text evidence="3">The sequence shown here is derived from an EMBL/GenBank/DDBJ whole genome shotgun (WGS) entry which is preliminary data.</text>
</comment>
<evidence type="ECO:0000256" key="2">
    <source>
        <dbReference type="SAM" id="Phobius"/>
    </source>
</evidence>
<reference evidence="3 4" key="1">
    <citation type="journal article" date="2011" name="J. Gen. Appl. Microbiol.">
        <title>Draft genome sequencing of the enigmatic yeast Saitoella complicata.</title>
        <authorList>
            <person name="Nishida H."/>
            <person name="Hamamoto M."/>
            <person name="Sugiyama J."/>
        </authorList>
    </citation>
    <scope>NUCLEOTIDE SEQUENCE [LARGE SCALE GENOMIC DNA]</scope>
    <source>
        <strain evidence="3 4">NRRL Y-17804</strain>
    </source>
</reference>
<name>A0A0E9NIZ1_SAICN</name>
<reference evidence="3 4" key="2">
    <citation type="journal article" date="2014" name="J. Gen. Appl. Microbiol.">
        <title>The early diverging ascomycetous budding yeast Saitoella complicata has three histone deacetylases belonging to the Clr6, Hos2, and Rpd3 lineages.</title>
        <authorList>
            <person name="Nishida H."/>
            <person name="Matsumoto T."/>
            <person name="Kondo S."/>
            <person name="Hamamoto M."/>
            <person name="Yoshikawa H."/>
        </authorList>
    </citation>
    <scope>NUCLEOTIDE SEQUENCE [LARGE SCALE GENOMIC DNA]</scope>
    <source>
        <strain evidence="3 4">NRRL Y-17804</strain>
    </source>
</reference>
<keyword evidence="2" id="KW-1133">Transmembrane helix</keyword>
<proteinExistence type="predicted"/>
<dbReference type="Proteomes" id="UP000033140">
    <property type="component" value="Unassembled WGS sequence"/>
</dbReference>
<evidence type="ECO:0000313" key="4">
    <source>
        <dbReference type="Proteomes" id="UP000033140"/>
    </source>
</evidence>
<dbReference type="AlphaFoldDB" id="A0A0E9NIZ1"/>
<evidence type="ECO:0000256" key="1">
    <source>
        <dbReference type="SAM" id="MobiDB-lite"/>
    </source>
</evidence>
<evidence type="ECO:0000313" key="3">
    <source>
        <dbReference type="EMBL" id="GAO49783.1"/>
    </source>
</evidence>
<accession>A0A0E9NIZ1</accession>
<dbReference type="GO" id="GO:0005737">
    <property type="term" value="C:cytoplasm"/>
    <property type="evidence" value="ECO:0007669"/>
    <property type="project" value="TreeGrafter"/>
</dbReference>
<keyword evidence="2" id="KW-0472">Membrane</keyword>
<organism evidence="3 4">
    <name type="scientific">Saitoella complicata (strain BCRC 22490 / CBS 7301 / JCM 7358 / NBRC 10748 / NRRL Y-17804)</name>
    <dbReference type="NCBI Taxonomy" id="698492"/>
    <lineage>
        <taxon>Eukaryota</taxon>
        <taxon>Fungi</taxon>
        <taxon>Dikarya</taxon>
        <taxon>Ascomycota</taxon>
        <taxon>Taphrinomycotina</taxon>
        <taxon>Taphrinomycotina incertae sedis</taxon>
        <taxon>Saitoella</taxon>
    </lineage>
</organism>
<dbReference type="PANTHER" id="PTHR28110:SF1">
    <property type="entry name" value="TRANSMEMBRANE PROTEIN"/>
    <property type="match status" value="1"/>
</dbReference>
<reference evidence="3 4" key="3">
    <citation type="journal article" date="2015" name="Genome Announc.">
        <title>Draft Genome Sequence of the Archiascomycetous Yeast Saitoella complicata.</title>
        <authorList>
            <person name="Yamauchi K."/>
            <person name="Kondo S."/>
            <person name="Hamamoto M."/>
            <person name="Takahashi Y."/>
            <person name="Ogura Y."/>
            <person name="Hayashi T."/>
            <person name="Nishida H."/>
        </authorList>
    </citation>
    <scope>NUCLEOTIDE SEQUENCE [LARGE SCALE GENOMIC DNA]</scope>
    <source>
        <strain evidence="3 4">NRRL Y-17804</strain>
    </source>
</reference>
<dbReference type="InterPro" id="IPR055323">
    <property type="entry name" value="C57A10.07/YOR238W"/>
</dbReference>
<dbReference type="EMBL" id="BACD03000026">
    <property type="protein sequence ID" value="GAO49783.1"/>
    <property type="molecule type" value="Genomic_DNA"/>
</dbReference>
<feature type="region of interest" description="Disordered" evidence="1">
    <location>
        <begin position="1"/>
        <end position="23"/>
    </location>
</feature>
<gene>
    <name evidence="3" type="ORF">G7K_3925-t1</name>
</gene>
<dbReference type="PANTHER" id="PTHR28110">
    <property type="entry name" value="TRANSMEMBRANE PROTEIN"/>
    <property type="match status" value="1"/>
</dbReference>